<name>A0A1W7CVX3_9ACTN</name>
<dbReference type="OrthoDB" id="4247266at2"/>
<dbReference type="RefSeq" id="WP_086158322.1">
    <property type="nucleotide sequence ID" value="NZ_CP021121.1"/>
</dbReference>
<keyword evidence="1" id="KW-0732">Signal</keyword>
<dbReference type="Proteomes" id="UP000194218">
    <property type="component" value="Chromosome"/>
</dbReference>
<organism evidence="2 3">
    <name type="scientific">Streptomyces marincola</name>
    <dbReference type="NCBI Taxonomy" id="2878388"/>
    <lineage>
        <taxon>Bacteria</taxon>
        <taxon>Bacillati</taxon>
        <taxon>Actinomycetota</taxon>
        <taxon>Actinomycetes</taxon>
        <taxon>Kitasatosporales</taxon>
        <taxon>Streptomycetaceae</taxon>
        <taxon>Streptomyces</taxon>
    </lineage>
</organism>
<gene>
    <name evidence="2" type="ORF">CAG99_08045</name>
</gene>
<feature type="chain" id="PRO_5013343520" description="Peptidase inhibitor family I36" evidence="1">
    <location>
        <begin position="34"/>
        <end position="124"/>
    </location>
</feature>
<dbReference type="InterPro" id="IPR011024">
    <property type="entry name" value="G_crystallin-like"/>
</dbReference>
<reference evidence="2 3" key="1">
    <citation type="submission" date="2017-05" db="EMBL/GenBank/DDBJ databases">
        <title>Complete genome sequence of Streptomyces sp. SCSIO 03032 revealed the diverse biosynthetic pathways for its bioactive secondary metabolites.</title>
        <authorList>
            <person name="Ma L."/>
            <person name="Zhu Y."/>
            <person name="Zhang W."/>
            <person name="Zhang G."/>
            <person name="Tian X."/>
            <person name="Zhang S."/>
            <person name="Zhang C."/>
        </authorList>
    </citation>
    <scope>NUCLEOTIDE SEQUENCE [LARGE SCALE GENOMIC DNA]</scope>
    <source>
        <strain evidence="2 3">SCSIO 03032</strain>
    </source>
</reference>
<dbReference type="EMBL" id="CP021121">
    <property type="protein sequence ID" value="ARQ68819.1"/>
    <property type="molecule type" value="Genomic_DNA"/>
</dbReference>
<proteinExistence type="predicted"/>
<protein>
    <recommendedName>
        <fullName evidence="4">Peptidase inhibitor family I36</fullName>
    </recommendedName>
</protein>
<evidence type="ECO:0008006" key="4">
    <source>
        <dbReference type="Google" id="ProtNLM"/>
    </source>
</evidence>
<dbReference type="Gene3D" id="2.60.20.10">
    <property type="entry name" value="Crystallins"/>
    <property type="match status" value="1"/>
</dbReference>
<sequence>MGIRSITSRLWAAGAALTFAAATASLTAQPAVADSSQCSSGHFCVWEHSSYTGRFLQSTGSVSNVGNNMNDRMTSYWNRTNRTVSVYEHSGYTGCMFSIAPGKSEAAVASHYNDKMTSFKMGSC</sequence>
<evidence type="ECO:0000313" key="3">
    <source>
        <dbReference type="Proteomes" id="UP000194218"/>
    </source>
</evidence>
<dbReference type="SUPFAM" id="SSF49695">
    <property type="entry name" value="gamma-Crystallin-like"/>
    <property type="match status" value="1"/>
</dbReference>
<accession>A0A1W7CVX3</accession>
<dbReference type="AlphaFoldDB" id="A0A1W7CVX3"/>
<evidence type="ECO:0000313" key="2">
    <source>
        <dbReference type="EMBL" id="ARQ68819.1"/>
    </source>
</evidence>
<evidence type="ECO:0000256" key="1">
    <source>
        <dbReference type="SAM" id="SignalP"/>
    </source>
</evidence>
<keyword evidence="3" id="KW-1185">Reference proteome</keyword>
<dbReference type="KEGG" id="smao:CAG99_08045"/>
<dbReference type="Pfam" id="PF03995">
    <property type="entry name" value="Inhibitor_I36"/>
    <property type="match status" value="1"/>
</dbReference>
<feature type="signal peptide" evidence="1">
    <location>
        <begin position="1"/>
        <end position="33"/>
    </location>
</feature>